<dbReference type="Gene3D" id="1.25.40.10">
    <property type="entry name" value="Tetratricopeptide repeat domain"/>
    <property type="match status" value="1"/>
</dbReference>
<sequence length="225" mass="26104">MMQSLGRHSKRFLLFRKTQPVQFSRTLTSAMRNDTFHSHVMAVENRFINFLWRVKVTPVLNDWLRQGNEINPTDLRAIIKALCESQRFDHALQITKRGVFELSSEDFASRLYLIEIHSGLSEAEKFFKTIPENMKDDLVYTALLSFYTKSKKTRHDAEATYQKIGRKLEENRVVHDKNLTSNNVLKAYASVPDVEAMEKFLKRIEDETTPFALAWQTGISMAGLI</sequence>
<dbReference type="PANTHER" id="PTHR45717">
    <property type="entry name" value="OS12G0527900 PROTEIN"/>
    <property type="match status" value="1"/>
</dbReference>
<protein>
    <submittedName>
        <fullName evidence="2">Uncharacterized protein</fullName>
    </submittedName>
</protein>
<comment type="caution">
    <text evidence="2">The sequence shown here is derived from an EMBL/GenBank/DDBJ whole genome shotgun (WGS) entry which is preliminary data.</text>
</comment>
<comment type="similarity">
    <text evidence="1">Belongs to the PPR family. P subfamily.</text>
</comment>
<dbReference type="AlphaFoldDB" id="A0A8X7QG19"/>
<dbReference type="Proteomes" id="UP000886595">
    <property type="component" value="Unassembled WGS sequence"/>
</dbReference>
<name>A0A8X7QG19_BRACI</name>
<dbReference type="EMBL" id="JAAMPC010000013">
    <property type="protein sequence ID" value="KAG2269719.1"/>
    <property type="molecule type" value="Genomic_DNA"/>
</dbReference>
<reference evidence="2 3" key="1">
    <citation type="submission" date="2020-02" db="EMBL/GenBank/DDBJ databases">
        <authorList>
            <person name="Ma Q."/>
            <person name="Huang Y."/>
            <person name="Song X."/>
            <person name="Pei D."/>
        </authorList>
    </citation>
    <scope>NUCLEOTIDE SEQUENCE [LARGE SCALE GENOMIC DNA]</scope>
    <source>
        <strain evidence="2">Sxm20200214</strain>
        <tissue evidence="2">Leaf</tissue>
    </source>
</reference>
<evidence type="ECO:0000256" key="1">
    <source>
        <dbReference type="ARBA" id="ARBA00007626"/>
    </source>
</evidence>
<dbReference type="PANTHER" id="PTHR45717:SF22">
    <property type="entry name" value="PENTATRICOPEPTIDE REPEAT (PPR) SUPERFAMILY PROTEIN"/>
    <property type="match status" value="1"/>
</dbReference>
<dbReference type="OrthoDB" id="1090297at2759"/>
<dbReference type="GO" id="GO:0005739">
    <property type="term" value="C:mitochondrion"/>
    <property type="evidence" value="ECO:0007669"/>
    <property type="project" value="TreeGrafter"/>
</dbReference>
<evidence type="ECO:0000313" key="3">
    <source>
        <dbReference type="Proteomes" id="UP000886595"/>
    </source>
</evidence>
<gene>
    <name evidence="2" type="ORF">Bca52824_064274</name>
</gene>
<accession>A0A8X7QG19</accession>
<keyword evidence="3" id="KW-1185">Reference proteome</keyword>
<organism evidence="2 3">
    <name type="scientific">Brassica carinata</name>
    <name type="common">Ethiopian mustard</name>
    <name type="synonym">Abyssinian cabbage</name>
    <dbReference type="NCBI Taxonomy" id="52824"/>
    <lineage>
        <taxon>Eukaryota</taxon>
        <taxon>Viridiplantae</taxon>
        <taxon>Streptophyta</taxon>
        <taxon>Embryophyta</taxon>
        <taxon>Tracheophyta</taxon>
        <taxon>Spermatophyta</taxon>
        <taxon>Magnoliopsida</taxon>
        <taxon>eudicotyledons</taxon>
        <taxon>Gunneridae</taxon>
        <taxon>Pentapetalae</taxon>
        <taxon>rosids</taxon>
        <taxon>malvids</taxon>
        <taxon>Brassicales</taxon>
        <taxon>Brassicaceae</taxon>
        <taxon>Brassiceae</taxon>
        <taxon>Brassica</taxon>
    </lineage>
</organism>
<dbReference type="InterPro" id="IPR011990">
    <property type="entry name" value="TPR-like_helical_dom_sf"/>
</dbReference>
<evidence type="ECO:0000313" key="2">
    <source>
        <dbReference type="EMBL" id="KAG2269719.1"/>
    </source>
</evidence>
<proteinExistence type="inferred from homology"/>